<feature type="domain" description="N-acetyltransferase" evidence="1">
    <location>
        <begin position="116"/>
        <end position="263"/>
    </location>
</feature>
<dbReference type="RefSeq" id="WP_188420726.1">
    <property type="nucleotide sequence ID" value="NZ_BMCK01000001.1"/>
</dbReference>
<dbReference type="EMBL" id="BMCK01000001">
    <property type="protein sequence ID" value="GGD07851.1"/>
    <property type="molecule type" value="Genomic_DNA"/>
</dbReference>
<dbReference type="Proteomes" id="UP000630594">
    <property type="component" value="Unassembled WGS sequence"/>
</dbReference>
<dbReference type="Gene3D" id="3.40.630.30">
    <property type="match status" value="1"/>
</dbReference>
<protein>
    <recommendedName>
        <fullName evidence="1">N-acetyltransferase domain-containing protein</fullName>
    </recommendedName>
</protein>
<proteinExistence type="predicted"/>
<evidence type="ECO:0000313" key="3">
    <source>
        <dbReference type="Proteomes" id="UP000630594"/>
    </source>
</evidence>
<name>A0ABQ1PZ12_9ACTN</name>
<gene>
    <name evidence="2" type="ORF">GCM10007231_03270</name>
</gene>
<comment type="caution">
    <text evidence="2">The sequence shown here is derived from an EMBL/GenBank/DDBJ whole genome shotgun (WGS) entry which is preliminary data.</text>
</comment>
<dbReference type="InterPro" id="IPR000182">
    <property type="entry name" value="GNAT_dom"/>
</dbReference>
<dbReference type="CDD" id="cd04301">
    <property type="entry name" value="NAT_SF"/>
    <property type="match status" value="1"/>
</dbReference>
<evidence type="ECO:0000259" key="1">
    <source>
        <dbReference type="PROSITE" id="PS51186"/>
    </source>
</evidence>
<dbReference type="PROSITE" id="PS51186">
    <property type="entry name" value="GNAT"/>
    <property type="match status" value="1"/>
</dbReference>
<organism evidence="2 3">
    <name type="scientific">Nocardioides daphniae</name>
    <dbReference type="NCBI Taxonomy" id="402297"/>
    <lineage>
        <taxon>Bacteria</taxon>
        <taxon>Bacillati</taxon>
        <taxon>Actinomycetota</taxon>
        <taxon>Actinomycetes</taxon>
        <taxon>Propionibacteriales</taxon>
        <taxon>Nocardioidaceae</taxon>
        <taxon>Nocardioides</taxon>
    </lineage>
</organism>
<sequence>MQISSLGFRTDIAILAAAGSTVTDCGTHLLVTTPDNPTYHWGNFMLLRRMPLPGGAREVMGAFDTWFATARHRAIGIDSPVEIDVTEFEAAGMTKDVSHVMTAERLVAPERPFTGGGIRPLTPDEWHMWVDLDLAVFAPDDRNNQRPFVEGKARQEQRLVAAGLGERWGVFVDGRLAASAGLYDTGDGVFRFQSVATHPRRQGQGIASTLLHRMAERAVARGARQLVMVADPTGPAISLYRRLGLETTEVAIELYQSLPGQIA</sequence>
<keyword evidence="3" id="KW-1185">Reference proteome</keyword>
<dbReference type="InterPro" id="IPR016181">
    <property type="entry name" value="Acyl_CoA_acyltransferase"/>
</dbReference>
<reference evidence="3" key="1">
    <citation type="journal article" date="2019" name="Int. J. Syst. Evol. Microbiol.">
        <title>The Global Catalogue of Microorganisms (GCM) 10K type strain sequencing project: providing services to taxonomists for standard genome sequencing and annotation.</title>
        <authorList>
            <consortium name="The Broad Institute Genomics Platform"/>
            <consortium name="The Broad Institute Genome Sequencing Center for Infectious Disease"/>
            <person name="Wu L."/>
            <person name="Ma J."/>
        </authorList>
    </citation>
    <scope>NUCLEOTIDE SEQUENCE [LARGE SCALE GENOMIC DNA]</scope>
    <source>
        <strain evidence="3">CCM 7403</strain>
    </source>
</reference>
<dbReference type="Pfam" id="PF00583">
    <property type="entry name" value="Acetyltransf_1"/>
    <property type="match status" value="1"/>
</dbReference>
<accession>A0ABQ1PZ12</accession>
<dbReference type="SUPFAM" id="SSF55729">
    <property type="entry name" value="Acyl-CoA N-acyltransferases (Nat)"/>
    <property type="match status" value="1"/>
</dbReference>
<evidence type="ECO:0000313" key="2">
    <source>
        <dbReference type="EMBL" id="GGD07851.1"/>
    </source>
</evidence>